<evidence type="ECO:0000256" key="1">
    <source>
        <dbReference type="ARBA" id="ARBA00022679"/>
    </source>
</evidence>
<dbReference type="PANTHER" id="PTHR23416">
    <property type="entry name" value="SIALIC ACID SYNTHASE-RELATED"/>
    <property type="match status" value="1"/>
</dbReference>
<dbReference type="RefSeq" id="WP_157937797.1">
    <property type="nucleotide sequence ID" value="NZ_JAUYVK010000039.1"/>
</dbReference>
<dbReference type="InterPro" id="IPR018357">
    <property type="entry name" value="Hexapep_transf_CS"/>
</dbReference>
<evidence type="ECO:0000313" key="5">
    <source>
        <dbReference type="Proteomes" id="UP001177883"/>
    </source>
</evidence>
<keyword evidence="3 4" id="KW-0012">Acyltransferase</keyword>
<evidence type="ECO:0000313" key="4">
    <source>
        <dbReference type="EMBL" id="MDP2492205.1"/>
    </source>
</evidence>
<dbReference type="GO" id="GO:0016746">
    <property type="term" value="F:acyltransferase activity"/>
    <property type="evidence" value="ECO:0007669"/>
    <property type="project" value="UniProtKB-KW"/>
</dbReference>
<sequence length="157" mass="17033">MKILNVVWNLIKDNVIRIFFGYVALARSKGVSVGENCRLYIKYWGTEPHLIKIGNGVTIARGVELLTHDGSYGLVSSNGKRKYYYGSITIGDNVFIGVNTVILPNVDIGNNVIVGAGSVVTKPVPDNSVVIGSPAKVIKSFEEFSSLALKRGSDEQM</sequence>
<dbReference type="Proteomes" id="UP001177883">
    <property type="component" value="Unassembled WGS sequence"/>
</dbReference>
<name>A0ABD5AGF1_VIBSP</name>
<dbReference type="Gene3D" id="2.160.10.10">
    <property type="entry name" value="Hexapeptide repeat proteins"/>
    <property type="match status" value="1"/>
</dbReference>
<accession>A0ABD5AGF1</accession>
<dbReference type="SUPFAM" id="SSF51161">
    <property type="entry name" value="Trimeric LpxA-like enzymes"/>
    <property type="match status" value="1"/>
</dbReference>
<protein>
    <submittedName>
        <fullName evidence="4">Acyltransferase</fullName>
        <ecNumber evidence="4">2.3.1.-</ecNumber>
    </submittedName>
</protein>
<dbReference type="InterPro" id="IPR001451">
    <property type="entry name" value="Hexapep"/>
</dbReference>
<gene>
    <name evidence="4" type="ORF">Q8W38_22885</name>
</gene>
<dbReference type="AlphaFoldDB" id="A0ABD5AGF1"/>
<keyword evidence="1 4" id="KW-0808">Transferase</keyword>
<keyword evidence="2" id="KW-0677">Repeat</keyword>
<evidence type="ECO:0000256" key="3">
    <source>
        <dbReference type="ARBA" id="ARBA00023315"/>
    </source>
</evidence>
<evidence type="ECO:0000256" key="2">
    <source>
        <dbReference type="ARBA" id="ARBA00022737"/>
    </source>
</evidence>
<dbReference type="CDD" id="cd04647">
    <property type="entry name" value="LbH_MAT_like"/>
    <property type="match status" value="1"/>
</dbReference>
<organism evidence="4 5">
    <name type="scientific">Vibrio splendidus</name>
    <dbReference type="NCBI Taxonomy" id="29497"/>
    <lineage>
        <taxon>Bacteria</taxon>
        <taxon>Pseudomonadati</taxon>
        <taxon>Pseudomonadota</taxon>
        <taxon>Gammaproteobacteria</taxon>
        <taxon>Vibrionales</taxon>
        <taxon>Vibrionaceae</taxon>
        <taxon>Vibrio</taxon>
    </lineage>
</organism>
<dbReference type="EC" id="2.3.1.-" evidence="4"/>
<dbReference type="InterPro" id="IPR051159">
    <property type="entry name" value="Hexapeptide_acetyltransf"/>
</dbReference>
<comment type="caution">
    <text evidence="4">The sequence shown here is derived from an EMBL/GenBank/DDBJ whole genome shotgun (WGS) entry which is preliminary data.</text>
</comment>
<dbReference type="PROSITE" id="PS00101">
    <property type="entry name" value="HEXAPEP_TRANSFERASES"/>
    <property type="match status" value="1"/>
</dbReference>
<dbReference type="InterPro" id="IPR011004">
    <property type="entry name" value="Trimer_LpxA-like_sf"/>
</dbReference>
<proteinExistence type="predicted"/>
<reference evidence="4" key="1">
    <citation type="submission" date="2023-07" db="EMBL/GenBank/DDBJ databases">
        <title>Genome content predicts the carbon catabolic preferences of heterotrophic bacteria.</title>
        <authorList>
            <person name="Gralka M."/>
        </authorList>
    </citation>
    <scope>NUCLEOTIDE SEQUENCE</scope>
    <source>
        <strain evidence="4">6E03</strain>
    </source>
</reference>
<dbReference type="EMBL" id="JAUYVK010000039">
    <property type="protein sequence ID" value="MDP2492205.1"/>
    <property type="molecule type" value="Genomic_DNA"/>
</dbReference>
<dbReference type="Pfam" id="PF00132">
    <property type="entry name" value="Hexapep"/>
    <property type="match status" value="1"/>
</dbReference>